<dbReference type="EMBL" id="UINC01079382">
    <property type="protein sequence ID" value="SVC21331.1"/>
    <property type="molecule type" value="Genomic_DNA"/>
</dbReference>
<dbReference type="InterPro" id="IPR000819">
    <property type="entry name" value="Peptidase_M17_C"/>
</dbReference>
<dbReference type="SUPFAM" id="SSF52949">
    <property type="entry name" value="Macro domain-like"/>
    <property type="match status" value="1"/>
</dbReference>
<comment type="similarity">
    <text evidence="1">Belongs to the peptidase M17 family.</text>
</comment>
<dbReference type="InterPro" id="IPR011356">
    <property type="entry name" value="Leucine_aapep/pepB"/>
</dbReference>
<feature type="non-terminal residue" evidence="7">
    <location>
        <position position="338"/>
    </location>
</feature>
<dbReference type="GO" id="GO:0070006">
    <property type="term" value="F:metalloaminopeptidase activity"/>
    <property type="evidence" value="ECO:0007669"/>
    <property type="project" value="InterPro"/>
</dbReference>
<dbReference type="Gene3D" id="3.40.220.10">
    <property type="entry name" value="Leucine Aminopeptidase, subunit E, domain 1"/>
    <property type="match status" value="1"/>
</dbReference>
<feature type="domain" description="Cytosol aminopeptidase" evidence="5">
    <location>
        <begin position="182"/>
        <end position="338"/>
    </location>
</feature>
<evidence type="ECO:0000313" key="7">
    <source>
        <dbReference type="EMBL" id="SVC21331.1"/>
    </source>
</evidence>
<evidence type="ECO:0000256" key="2">
    <source>
        <dbReference type="ARBA" id="ARBA00022438"/>
    </source>
</evidence>
<evidence type="ECO:0008006" key="8">
    <source>
        <dbReference type="Google" id="ProtNLM"/>
    </source>
</evidence>
<keyword evidence="4" id="KW-0378">Hydrolase</keyword>
<proteinExistence type="inferred from homology"/>
<dbReference type="GO" id="GO:0005737">
    <property type="term" value="C:cytoplasm"/>
    <property type="evidence" value="ECO:0007669"/>
    <property type="project" value="InterPro"/>
</dbReference>
<dbReference type="Pfam" id="PF00883">
    <property type="entry name" value="Peptidase_M17"/>
    <property type="match status" value="1"/>
</dbReference>
<organism evidence="7">
    <name type="scientific">marine metagenome</name>
    <dbReference type="NCBI Taxonomy" id="408172"/>
    <lineage>
        <taxon>unclassified sequences</taxon>
        <taxon>metagenomes</taxon>
        <taxon>ecological metagenomes</taxon>
    </lineage>
</organism>
<gene>
    <name evidence="7" type="ORF">METZ01_LOCUS274185</name>
</gene>
<feature type="domain" description="Peptidase M17 leucyl aminopeptidase N-terminal" evidence="6">
    <location>
        <begin position="17"/>
        <end position="144"/>
    </location>
</feature>
<evidence type="ECO:0000259" key="6">
    <source>
        <dbReference type="Pfam" id="PF02789"/>
    </source>
</evidence>
<evidence type="ECO:0000256" key="4">
    <source>
        <dbReference type="ARBA" id="ARBA00022801"/>
    </source>
</evidence>
<dbReference type="InterPro" id="IPR043472">
    <property type="entry name" value="Macro_dom-like"/>
</dbReference>
<dbReference type="GO" id="GO:0030145">
    <property type="term" value="F:manganese ion binding"/>
    <property type="evidence" value="ECO:0007669"/>
    <property type="project" value="InterPro"/>
</dbReference>
<dbReference type="InterPro" id="IPR008283">
    <property type="entry name" value="Peptidase_M17_N"/>
</dbReference>
<dbReference type="PANTHER" id="PTHR11963">
    <property type="entry name" value="LEUCINE AMINOPEPTIDASE-RELATED"/>
    <property type="match status" value="1"/>
</dbReference>
<keyword evidence="3" id="KW-0645">Protease</keyword>
<dbReference type="GO" id="GO:0006508">
    <property type="term" value="P:proteolysis"/>
    <property type="evidence" value="ECO:0007669"/>
    <property type="project" value="UniProtKB-KW"/>
</dbReference>
<name>A0A382KF49_9ZZZZ</name>
<dbReference type="SUPFAM" id="SSF53187">
    <property type="entry name" value="Zn-dependent exopeptidases"/>
    <property type="match status" value="1"/>
</dbReference>
<dbReference type="Gene3D" id="3.40.630.10">
    <property type="entry name" value="Zn peptidases"/>
    <property type="match status" value="1"/>
</dbReference>
<accession>A0A382KF49</accession>
<dbReference type="PANTHER" id="PTHR11963:SF23">
    <property type="entry name" value="CYTOSOL AMINOPEPTIDASE"/>
    <property type="match status" value="1"/>
</dbReference>
<sequence length="338" mass="35037">MKITFAKPGLPATGVVVVSAGAGGKLSASAVKLDKKSGGALSRAIRASNFEGNRAQSLSVMAPAGSKLDEVMIVGLGKPDDITELEMQRLGGLIYSGAKQAKKGSVAVAVDAVTDAKMTAADIAAEIAFGANLRSYRFDKYKTKLKPADKPSIKSLTLQCSGFANARKKYAGLRKIADGVFFTRDLVSEPGNVIYPDTLAKQAKTLEKLGVKVQILGEAEMRRLGMGALLGVGQGSARDSKLVVMQWNGGPKGKAKAAQPIAFVGKGVTFDTGGISIKPREGLDELKCDMGGSGVVIGLMKALAGRKAKVNVVGVVGLVENMPDGNAQRPGDIVTSMS</sequence>
<reference evidence="7" key="1">
    <citation type="submission" date="2018-05" db="EMBL/GenBank/DDBJ databases">
        <authorList>
            <person name="Lanie J.A."/>
            <person name="Ng W.-L."/>
            <person name="Kazmierczak K.M."/>
            <person name="Andrzejewski T.M."/>
            <person name="Davidsen T.M."/>
            <person name="Wayne K.J."/>
            <person name="Tettelin H."/>
            <person name="Glass J.I."/>
            <person name="Rusch D."/>
            <person name="Podicherti R."/>
            <person name="Tsui H.-C.T."/>
            <person name="Winkler M.E."/>
        </authorList>
    </citation>
    <scope>NUCLEOTIDE SEQUENCE</scope>
</reference>
<evidence type="ECO:0000256" key="1">
    <source>
        <dbReference type="ARBA" id="ARBA00009528"/>
    </source>
</evidence>
<evidence type="ECO:0000256" key="3">
    <source>
        <dbReference type="ARBA" id="ARBA00022670"/>
    </source>
</evidence>
<protein>
    <recommendedName>
        <fullName evidence="8">Cytosol aminopeptidase domain-containing protein</fullName>
    </recommendedName>
</protein>
<dbReference type="PRINTS" id="PR00481">
    <property type="entry name" value="LAMNOPPTDASE"/>
</dbReference>
<dbReference type="Pfam" id="PF02789">
    <property type="entry name" value="Peptidase_M17_N"/>
    <property type="match status" value="1"/>
</dbReference>
<dbReference type="AlphaFoldDB" id="A0A382KF49"/>
<keyword evidence="2" id="KW-0031">Aminopeptidase</keyword>
<evidence type="ECO:0000259" key="5">
    <source>
        <dbReference type="Pfam" id="PF00883"/>
    </source>
</evidence>